<evidence type="ECO:0000313" key="2">
    <source>
        <dbReference type="Proteomes" id="UP000001623"/>
    </source>
</evidence>
<dbReference type="RefSeq" id="WP_013894844.1">
    <property type="nucleotide sequence ID" value="NC_015675.1"/>
</dbReference>
<dbReference type="STRING" id="536019.Mesop_3718"/>
<organism evidence="1 2">
    <name type="scientific">Mesorhizobium opportunistum (strain LMG 24607 / HAMBI 3007 / WSM2075)</name>
    <dbReference type="NCBI Taxonomy" id="536019"/>
    <lineage>
        <taxon>Bacteria</taxon>
        <taxon>Pseudomonadati</taxon>
        <taxon>Pseudomonadota</taxon>
        <taxon>Alphaproteobacteria</taxon>
        <taxon>Hyphomicrobiales</taxon>
        <taxon>Phyllobacteriaceae</taxon>
        <taxon>Mesorhizobium</taxon>
    </lineage>
</organism>
<reference evidence="1 2" key="1">
    <citation type="submission" date="2010-10" db="EMBL/GenBank/DDBJ databases">
        <title>Complete sequence of Mesorhizobium opportunistum WSM2075.</title>
        <authorList>
            <consortium name="US DOE Joint Genome Institute"/>
            <person name="Lucas S."/>
            <person name="Copeland A."/>
            <person name="Lapidus A."/>
            <person name="Cheng J.-F."/>
            <person name="Bruce D."/>
            <person name="Goodwin L."/>
            <person name="Pitluck S."/>
            <person name="Chertkov O."/>
            <person name="Misra M."/>
            <person name="Detter J.C."/>
            <person name="Han C."/>
            <person name="Tapia R."/>
            <person name="Land M."/>
            <person name="Hauser L."/>
            <person name="Kyrpides N."/>
            <person name="Ovchinnikova G."/>
            <person name="Mavrommatis K.M."/>
            <person name="Tiwari R.P."/>
            <person name="Howieson J.G."/>
            <person name="O'Hara G.W."/>
            <person name="Nandasena K.G."/>
            <person name="Woyke T."/>
        </authorList>
    </citation>
    <scope>NUCLEOTIDE SEQUENCE [LARGE SCALE GENOMIC DNA]</scope>
    <source>
        <strain evidence="2">LMG 24607 / HAMBI 3007 / WSM2075</strain>
    </source>
</reference>
<proteinExistence type="predicted"/>
<dbReference type="EMBL" id="CP002279">
    <property type="protein sequence ID" value="AEH88160.1"/>
    <property type="molecule type" value="Genomic_DNA"/>
</dbReference>
<dbReference type="AlphaFoldDB" id="F7XZU6"/>
<dbReference type="KEGG" id="mop:Mesop_3718"/>
<gene>
    <name evidence="1" type="ordered locus">Mesop_3718</name>
</gene>
<evidence type="ECO:0000313" key="1">
    <source>
        <dbReference type="EMBL" id="AEH88160.1"/>
    </source>
</evidence>
<protein>
    <submittedName>
        <fullName evidence="1">Uncharacterized protein</fullName>
    </submittedName>
</protein>
<sequence>MQSPGPFDPLTPRQELISELEALGYDCKPGVTQDWADWRERLSDTQIRDVIGNLKKATAAPIPASLAGKPGQRFSDARRVEHPEAGSGARNARAVELADAIREIAGCGECATEKDLSVLGFSVGEIIAHLTEAKLILAETFIREIAPTGDRLQQIIEKAIASAAHIMPKTGGLDEASEDAAAVEWRRFCQARAAFKLDPWWSQSERCLAALKTFLRRLPLLEREANRVIYAIAAEQKATVHRGEHA</sequence>
<accession>F7XZU6</accession>
<name>F7XZU6_MESOW</name>
<dbReference type="Proteomes" id="UP000001623">
    <property type="component" value="Chromosome"/>
</dbReference>
<dbReference type="HOGENOM" id="CLU_1128030_0_0_5"/>